<dbReference type="Proteomes" id="UP000623419">
    <property type="component" value="Unassembled WGS sequence"/>
</dbReference>
<name>A0ABQ1HPL4_9GAMM</name>
<protein>
    <recommendedName>
        <fullName evidence="4">Permuted papain-like amidase YaeF/Yiix C92 family enzyme</fullName>
    </recommendedName>
</protein>
<feature type="signal peptide" evidence="1">
    <location>
        <begin position="1"/>
        <end position="22"/>
    </location>
</feature>
<gene>
    <name evidence="2" type="ORF">GCM10011521_24860</name>
</gene>
<proteinExistence type="predicted"/>
<dbReference type="InterPro" id="IPR024453">
    <property type="entry name" value="Peptidase_C92"/>
</dbReference>
<evidence type="ECO:0000313" key="3">
    <source>
        <dbReference type="Proteomes" id="UP000623419"/>
    </source>
</evidence>
<evidence type="ECO:0000313" key="2">
    <source>
        <dbReference type="EMBL" id="GGA85434.1"/>
    </source>
</evidence>
<keyword evidence="1" id="KW-0732">Signal</keyword>
<dbReference type="InterPro" id="IPR038765">
    <property type="entry name" value="Papain-like_cys_pep_sf"/>
</dbReference>
<dbReference type="RefSeq" id="WP_188664818.1">
    <property type="nucleotide sequence ID" value="NZ_BMKC01000003.1"/>
</dbReference>
<accession>A0ABQ1HPL4</accession>
<dbReference type="Pfam" id="PF05708">
    <property type="entry name" value="Peptidase_C92"/>
    <property type="match status" value="1"/>
</dbReference>
<feature type="chain" id="PRO_5045986569" description="Permuted papain-like amidase YaeF/Yiix C92 family enzyme" evidence="1">
    <location>
        <begin position="23"/>
        <end position="215"/>
    </location>
</feature>
<organism evidence="2 3">
    <name type="scientific">Arenimonas soli</name>
    <dbReference type="NCBI Taxonomy" id="2269504"/>
    <lineage>
        <taxon>Bacteria</taxon>
        <taxon>Pseudomonadati</taxon>
        <taxon>Pseudomonadota</taxon>
        <taxon>Gammaproteobacteria</taxon>
        <taxon>Lysobacterales</taxon>
        <taxon>Lysobacteraceae</taxon>
        <taxon>Arenimonas</taxon>
    </lineage>
</organism>
<sequence length="215" mass="23035">MRLTGPLAAAVLAVALAGPGAARLPAPPALPALLDVAPLADWQGGLRPGDLVFRRGNGLWSGYFAGASGDDGFFSHVGLLVRDGDDWRVVHTEADDRTGVGGVRTDSLRHFLADAHGVAVVRPRLEPAQAARAVELAHDPVWQAIPFDARFRLDDGGEAMYCTEWIQALVLAATGEDIARPRSRFGRIKIISIDDLRLSARVEPVFDHRLAAPGR</sequence>
<evidence type="ECO:0008006" key="4">
    <source>
        <dbReference type="Google" id="ProtNLM"/>
    </source>
</evidence>
<reference evidence="3" key="1">
    <citation type="journal article" date="2019" name="Int. J. Syst. Evol. Microbiol.">
        <title>The Global Catalogue of Microorganisms (GCM) 10K type strain sequencing project: providing services to taxonomists for standard genome sequencing and annotation.</title>
        <authorList>
            <consortium name="The Broad Institute Genomics Platform"/>
            <consortium name="The Broad Institute Genome Sequencing Center for Infectious Disease"/>
            <person name="Wu L."/>
            <person name="Ma J."/>
        </authorList>
    </citation>
    <scope>NUCLEOTIDE SEQUENCE [LARGE SCALE GENOMIC DNA]</scope>
    <source>
        <strain evidence="3">CGMCC 1.15905</strain>
    </source>
</reference>
<dbReference type="SUPFAM" id="SSF54001">
    <property type="entry name" value="Cysteine proteinases"/>
    <property type="match status" value="1"/>
</dbReference>
<dbReference type="EMBL" id="BMKC01000003">
    <property type="protein sequence ID" value="GGA85434.1"/>
    <property type="molecule type" value="Genomic_DNA"/>
</dbReference>
<evidence type="ECO:0000256" key="1">
    <source>
        <dbReference type="SAM" id="SignalP"/>
    </source>
</evidence>
<comment type="caution">
    <text evidence="2">The sequence shown here is derived from an EMBL/GenBank/DDBJ whole genome shotgun (WGS) entry which is preliminary data.</text>
</comment>
<dbReference type="Gene3D" id="3.90.1720.10">
    <property type="entry name" value="endopeptidase domain like (from Nostoc punctiforme)"/>
    <property type="match status" value="1"/>
</dbReference>
<keyword evidence="3" id="KW-1185">Reference proteome</keyword>